<dbReference type="Gene3D" id="3.20.20.80">
    <property type="entry name" value="Glycosidases"/>
    <property type="match status" value="1"/>
</dbReference>
<dbReference type="SUPFAM" id="SSF51445">
    <property type="entry name" value="(Trans)glycosidases"/>
    <property type="match status" value="1"/>
</dbReference>
<feature type="domain" description="SLH" evidence="1">
    <location>
        <begin position="14"/>
        <end position="77"/>
    </location>
</feature>
<accession>A0ABW3HT22</accession>
<dbReference type="InterPro" id="IPR029070">
    <property type="entry name" value="Chitinase_insertion_sf"/>
</dbReference>
<dbReference type="InterPro" id="IPR001223">
    <property type="entry name" value="Glyco_hydro18_cat"/>
</dbReference>
<dbReference type="Pfam" id="PF00704">
    <property type="entry name" value="Glyco_hydro_18"/>
    <property type="match status" value="1"/>
</dbReference>
<organism evidence="3 4">
    <name type="scientific">Paenibacillus chungangensis</name>
    <dbReference type="NCBI Taxonomy" id="696535"/>
    <lineage>
        <taxon>Bacteria</taxon>
        <taxon>Bacillati</taxon>
        <taxon>Bacillota</taxon>
        <taxon>Bacilli</taxon>
        <taxon>Bacillales</taxon>
        <taxon>Paenibacillaceae</taxon>
        <taxon>Paenibacillus</taxon>
    </lineage>
</organism>
<dbReference type="PANTHER" id="PTHR46066">
    <property type="entry name" value="CHITINASE DOMAIN-CONTAINING PROTEIN 1 FAMILY MEMBER"/>
    <property type="match status" value="1"/>
</dbReference>
<evidence type="ECO:0000259" key="2">
    <source>
        <dbReference type="PROSITE" id="PS51910"/>
    </source>
</evidence>
<dbReference type="Gene3D" id="3.10.50.10">
    <property type="match status" value="1"/>
</dbReference>
<dbReference type="InterPro" id="IPR001119">
    <property type="entry name" value="SLH_dom"/>
</dbReference>
<dbReference type="PANTHER" id="PTHR46066:SF2">
    <property type="entry name" value="CHITINASE DOMAIN-CONTAINING PROTEIN 1"/>
    <property type="match status" value="1"/>
</dbReference>
<dbReference type="SMART" id="SM00636">
    <property type="entry name" value="Glyco_18"/>
    <property type="match status" value="1"/>
</dbReference>
<evidence type="ECO:0000313" key="3">
    <source>
        <dbReference type="EMBL" id="MFD0960708.1"/>
    </source>
</evidence>
<proteinExistence type="predicted"/>
<dbReference type="PROSITE" id="PS51272">
    <property type="entry name" value="SLH"/>
    <property type="match status" value="2"/>
</dbReference>
<keyword evidence="3" id="KW-0378">Hydrolase</keyword>
<feature type="domain" description="GH18" evidence="2">
    <location>
        <begin position="145"/>
        <end position="459"/>
    </location>
</feature>
<evidence type="ECO:0000313" key="4">
    <source>
        <dbReference type="Proteomes" id="UP001596989"/>
    </source>
</evidence>
<protein>
    <submittedName>
        <fullName evidence="3">Glycosyl hydrolase family 18 protein</fullName>
    </submittedName>
</protein>
<reference evidence="4" key="1">
    <citation type="journal article" date="2019" name="Int. J. Syst. Evol. Microbiol.">
        <title>The Global Catalogue of Microorganisms (GCM) 10K type strain sequencing project: providing services to taxonomists for standard genome sequencing and annotation.</title>
        <authorList>
            <consortium name="The Broad Institute Genomics Platform"/>
            <consortium name="The Broad Institute Genome Sequencing Center for Infectious Disease"/>
            <person name="Wu L."/>
            <person name="Ma J."/>
        </authorList>
    </citation>
    <scope>NUCLEOTIDE SEQUENCE [LARGE SCALE GENOMIC DNA]</scope>
    <source>
        <strain evidence="4">CCUG 59129</strain>
    </source>
</reference>
<dbReference type="InterPro" id="IPR017853">
    <property type="entry name" value="GH"/>
</dbReference>
<gene>
    <name evidence="3" type="ORF">ACFQ2I_15060</name>
</gene>
<sequence>MLNRLLGLEPVASPITPYTDLNQSSWHYGSVQAATQLELAKGKSATTFAPEQSVTRQEAAVWMARALKQSEIQSTANKAFKDEDQIADWASASVAAVHKLGLIQGDDRGKFRPTDPLSREETAMFMDRVLQNDRGAAELEQKSTERIVIGWQYGQTTEQYTKHILKSNVNTLSPRWYFLDETGTITDATDKELISWATNNNKAIWPMVGNRSHQETTHFILTNTAARNKMIDQLVEMVRTYDLDGLNIDFENVAPKDRQSYTTFITLLAERLHAQGAVLSIDVSPDLGTSWTEAFDYAALGKQADYIVMMGYDEHYGALSGAGPNASLPYVTNAIHTLLKVVPSDKVILGLPFYNRDWTLKPSGSVASSAFITLTEQNEMMEPYSLKPVWNHTLGQYIAGYKKQSVQHMIWFEEGRSLIAKYELVVNNGLAGSAYWYIGGESPDIWPSLRNAERYLGYSFSG</sequence>
<name>A0ABW3HT22_9BACL</name>
<feature type="domain" description="SLH" evidence="1">
    <location>
        <begin position="78"/>
        <end position="140"/>
    </location>
</feature>
<comment type="caution">
    <text evidence="3">The sequence shown here is derived from an EMBL/GenBank/DDBJ whole genome shotgun (WGS) entry which is preliminary data.</text>
</comment>
<dbReference type="Proteomes" id="UP001596989">
    <property type="component" value="Unassembled WGS sequence"/>
</dbReference>
<evidence type="ECO:0000259" key="1">
    <source>
        <dbReference type="PROSITE" id="PS51272"/>
    </source>
</evidence>
<keyword evidence="4" id="KW-1185">Reference proteome</keyword>
<dbReference type="EMBL" id="JBHTJZ010000024">
    <property type="protein sequence ID" value="MFD0960708.1"/>
    <property type="molecule type" value="Genomic_DNA"/>
</dbReference>
<dbReference type="GO" id="GO:0016787">
    <property type="term" value="F:hydrolase activity"/>
    <property type="evidence" value="ECO:0007669"/>
    <property type="project" value="UniProtKB-KW"/>
</dbReference>
<dbReference type="PROSITE" id="PS51910">
    <property type="entry name" value="GH18_2"/>
    <property type="match status" value="1"/>
</dbReference>
<dbReference type="InterPro" id="IPR011583">
    <property type="entry name" value="Chitinase_II/V-like_cat"/>
</dbReference>
<dbReference type="Pfam" id="PF00395">
    <property type="entry name" value="SLH"/>
    <property type="match status" value="2"/>
</dbReference>